<gene>
    <name evidence="1" type="ORF">DHETER_LOCUS12740</name>
</gene>
<dbReference type="EMBL" id="CAJVPU010032348">
    <property type="protein sequence ID" value="CAG8719431.1"/>
    <property type="molecule type" value="Genomic_DNA"/>
</dbReference>
<proteinExistence type="predicted"/>
<organism evidence="1 2">
    <name type="scientific">Dentiscutata heterogama</name>
    <dbReference type="NCBI Taxonomy" id="1316150"/>
    <lineage>
        <taxon>Eukaryota</taxon>
        <taxon>Fungi</taxon>
        <taxon>Fungi incertae sedis</taxon>
        <taxon>Mucoromycota</taxon>
        <taxon>Glomeromycotina</taxon>
        <taxon>Glomeromycetes</taxon>
        <taxon>Diversisporales</taxon>
        <taxon>Gigasporaceae</taxon>
        <taxon>Dentiscutata</taxon>
    </lineage>
</organism>
<keyword evidence="2" id="KW-1185">Reference proteome</keyword>
<name>A0ACA9PWE8_9GLOM</name>
<protein>
    <submittedName>
        <fullName evidence="1">5104_t:CDS:1</fullName>
    </submittedName>
</protein>
<accession>A0ACA9PWE8</accession>
<sequence length="58" mass="6985">VLTSNVKENILFRNNIHSKEEKQLTDALQELHFYFWFEKTMINTLQKQYLILATTVLK</sequence>
<reference evidence="1" key="1">
    <citation type="submission" date="2021-06" db="EMBL/GenBank/DDBJ databases">
        <authorList>
            <person name="Kallberg Y."/>
            <person name="Tangrot J."/>
            <person name="Rosling A."/>
        </authorList>
    </citation>
    <scope>NUCLEOTIDE SEQUENCE</scope>
    <source>
        <strain evidence="1">IL203A</strain>
    </source>
</reference>
<evidence type="ECO:0000313" key="2">
    <source>
        <dbReference type="Proteomes" id="UP000789702"/>
    </source>
</evidence>
<dbReference type="Proteomes" id="UP000789702">
    <property type="component" value="Unassembled WGS sequence"/>
</dbReference>
<evidence type="ECO:0000313" key="1">
    <source>
        <dbReference type="EMBL" id="CAG8719431.1"/>
    </source>
</evidence>
<feature type="non-terminal residue" evidence="1">
    <location>
        <position position="1"/>
    </location>
</feature>
<comment type="caution">
    <text evidence="1">The sequence shown here is derived from an EMBL/GenBank/DDBJ whole genome shotgun (WGS) entry which is preliminary data.</text>
</comment>